<comment type="catalytic activity">
    <reaction evidence="1">
        <text>S-ubiquitinyl-[E2 ubiquitin-conjugating enzyme]-L-cysteine + [acceptor protein]-L-lysine = [E2 ubiquitin-conjugating enzyme]-L-cysteine + N(6)-ubiquitinyl-[acceptor protein]-L-lysine.</text>
        <dbReference type="EC" id="2.3.2.27"/>
    </reaction>
</comment>
<keyword evidence="7" id="KW-0862">Zinc</keyword>
<name>A0ABD3EG99_9LAMI</name>
<sequence length="133" mass="15019">MADFLNNPHIDTNVLRIAARLGFYQRDEILFAAQQPFFDHQLYQIRASDGLSEETITKHLKTSNGPKKEGELCPVCLNDLSESDKKTKINIGILDCGHEYHEECIKPWLTRKNCCPLCDAVGINLSLASNELD</sequence>
<proteinExistence type="predicted"/>
<dbReference type="GO" id="GO:0061630">
    <property type="term" value="F:ubiquitin protein ligase activity"/>
    <property type="evidence" value="ECO:0007669"/>
    <property type="project" value="UniProtKB-EC"/>
</dbReference>
<protein>
    <recommendedName>
        <fullName evidence="2">RING-type E3 ubiquitin transferase</fullName>
        <ecNumber evidence="2">2.3.2.27</ecNumber>
    </recommendedName>
</protein>
<dbReference type="PANTHER" id="PTHR22937">
    <property type="entry name" value="E3 UBIQUITIN-PROTEIN LIGASE RNF165"/>
    <property type="match status" value="1"/>
</dbReference>
<accession>A0ABD3EG99</accession>
<dbReference type="Gene3D" id="3.30.40.10">
    <property type="entry name" value="Zinc/RING finger domain, C3HC4 (zinc finger)"/>
    <property type="match status" value="1"/>
</dbReference>
<organism evidence="10 11">
    <name type="scientific">Castilleja foliolosa</name>
    <dbReference type="NCBI Taxonomy" id="1961234"/>
    <lineage>
        <taxon>Eukaryota</taxon>
        <taxon>Viridiplantae</taxon>
        <taxon>Streptophyta</taxon>
        <taxon>Embryophyta</taxon>
        <taxon>Tracheophyta</taxon>
        <taxon>Spermatophyta</taxon>
        <taxon>Magnoliopsida</taxon>
        <taxon>eudicotyledons</taxon>
        <taxon>Gunneridae</taxon>
        <taxon>Pentapetalae</taxon>
        <taxon>asterids</taxon>
        <taxon>lamiids</taxon>
        <taxon>Lamiales</taxon>
        <taxon>Orobanchaceae</taxon>
        <taxon>Pedicularideae</taxon>
        <taxon>Castillejinae</taxon>
        <taxon>Castilleja</taxon>
    </lineage>
</organism>
<evidence type="ECO:0000256" key="8">
    <source>
        <dbReference type="PROSITE-ProRule" id="PRU00175"/>
    </source>
</evidence>
<dbReference type="SMART" id="SM00184">
    <property type="entry name" value="RING"/>
    <property type="match status" value="1"/>
</dbReference>
<dbReference type="PROSITE" id="PS50089">
    <property type="entry name" value="ZF_RING_2"/>
    <property type="match status" value="1"/>
</dbReference>
<dbReference type="GO" id="GO:0008270">
    <property type="term" value="F:zinc ion binding"/>
    <property type="evidence" value="ECO:0007669"/>
    <property type="project" value="UniProtKB-KW"/>
</dbReference>
<dbReference type="Proteomes" id="UP001632038">
    <property type="component" value="Unassembled WGS sequence"/>
</dbReference>
<dbReference type="InterPro" id="IPR001841">
    <property type="entry name" value="Znf_RING"/>
</dbReference>
<evidence type="ECO:0000256" key="5">
    <source>
        <dbReference type="ARBA" id="ARBA00022771"/>
    </source>
</evidence>
<comment type="caution">
    <text evidence="10">The sequence shown here is derived from an EMBL/GenBank/DDBJ whole genome shotgun (WGS) entry which is preliminary data.</text>
</comment>
<dbReference type="SUPFAM" id="SSF57850">
    <property type="entry name" value="RING/U-box"/>
    <property type="match status" value="1"/>
</dbReference>
<dbReference type="EMBL" id="JAVIJP010000005">
    <property type="protein sequence ID" value="KAL3653315.1"/>
    <property type="molecule type" value="Genomic_DNA"/>
</dbReference>
<evidence type="ECO:0000256" key="3">
    <source>
        <dbReference type="ARBA" id="ARBA00022679"/>
    </source>
</evidence>
<evidence type="ECO:0000256" key="1">
    <source>
        <dbReference type="ARBA" id="ARBA00000900"/>
    </source>
</evidence>
<evidence type="ECO:0000256" key="6">
    <source>
        <dbReference type="ARBA" id="ARBA00022786"/>
    </source>
</evidence>
<dbReference type="EC" id="2.3.2.27" evidence="2"/>
<feature type="domain" description="RING-type" evidence="9">
    <location>
        <begin position="73"/>
        <end position="119"/>
    </location>
</feature>
<gene>
    <name evidence="10" type="ORF">CASFOL_002996</name>
</gene>
<dbReference type="PANTHER" id="PTHR22937:SF65">
    <property type="entry name" value="E3 UBIQUITIN-PROTEIN LIGASE ARK2C"/>
    <property type="match status" value="1"/>
</dbReference>
<reference evidence="11" key="1">
    <citation type="journal article" date="2024" name="IScience">
        <title>Strigolactones Initiate the Formation of Haustorium-like Structures in Castilleja.</title>
        <authorList>
            <person name="Buerger M."/>
            <person name="Peterson D."/>
            <person name="Chory J."/>
        </authorList>
    </citation>
    <scope>NUCLEOTIDE SEQUENCE [LARGE SCALE GENOMIC DNA]</scope>
</reference>
<keyword evidence="3" id="KW-0808">Transferase</keyword>
<evidence type="ECO:0000259" key="9">
    <source>
        <dbReference type="PROSITE" id="PS50089"/>
    </source>
</evidence>
<evidence type="ECO:0000256" key="7">
    <source>
        <dbReference type="ARBA" id="ARBA00022833"/>
    </source>
</evidence>
<keyword evidence="6" id="KW-0833">Ubl conjugation pathway</keyword>
<dbReference type="AlphaFoldDB" id="A0ABD3EG99"/>
<keyword evidence="4" id="KW-0479">Metal-binding</keyword>
<keyword evidence="5 8" id="KW-0863">Zinc-finger</keyword>
<evidence type="ECO:0000256" key="4">
    <source>
        <dbReference type="ARBA" id="ARBA00022723"/>
    </source>
</evidence>
<keyword evidence="11" id="KW-1185">Reference proteome</keyword>
<dbReference type="InterPro" id="IPR045191">
    <property type="entry name" value="MBR1/2-like"/>
</dbReference>
<evidence type="ECO:0000313" key="11">
    <source>
        <dbReference type="Proteomes" id="UP001632038"/>
    </source>
</evidence>
<dbReference type="Pfam" id="PF13639">
    <property type="entry name" value="zf-RING_2"/>
    <property type="match status" value="1"/>
</dbReference>
<evidence type="ECO:0000313" key="10">
    <source>
        <dbReference type="EMBL" id="KAL3653315.1"/>
    </source>
</evidence>
<evidence type="ECO:0000256" key="2">
    <source>
        <dbReference type="ARBA" id="ARBA00012483"/>
    </source>
</evidence>
<dbReference type="InterPro" id="IPR013083">
    <property type="entry name" value="Znf_RING/FYVE/PHD"/>
</dbReference>